<feature type="binding site" evidence="5">
    <location>
        <position position="251"/>
    </location>
    <ligand>
        <name>Fe cation</name>
        <dbReference type="ChEBI" id="CHEBI:24875"/>
        <label>2</label>
    </ligand>
</feature>
<gene>
    <name evidence="8" type="ORF">R1sor_006567</name>
</gene>
<dbReference type="EMBL" id="JBJQOH010000003">
    <property type="protein sequence ID" value="KAL3692916.1"/>
    <property type="molecule type" value="Genomic_DNA"/>
</dbReference>
<organism evidence="8 9">
    <name type="scientific">Riccia sorocarpa</name>
    <dbReference type="NCBI Taxonomy" id="122646"/>
    <lineage>
        <taxon>Eukaryota</taxon>
        <taxon>Viridiplantae</taxon>
        <taxon>Streptophyta</taxon>
        <taxon>Embryophyta</taxon>
        <taxon>Marchantiophyta</taxon>
        <taxon>Marchantiopsida</taxon>
        <taxon>Marchantiidae</taxon>
        <taxon>Marchantiales</taxon>
        <taxon>Ricciaceae</taxon>
        <taxon>Riccia</taxon>
    </lineage>
</organism>
<feature type="binding site" evidence="5">
    <location>
        <position position="81"/>
    </location>
    <ligand>
        <name>Fe cation</name>
        <dbReference type="ChEBI" id="CHEBI:24875"/>
        <label>1</label>
    </ligand>
</feature>
<keyword evidence="9" id="KW-1185">Reference proteome</keyword>
<comment type="catalytic activity">
    <reaction evidence="1 4">
        <text>a phosphate monoester + H2O = an alcohol + phosphate</text>
        <dbReference type="Rhea" id="RHEA:15017"/>
        <dbReference type="ChEBI" id="CHEBI:15377"/>
        <dbReference type="ChEBI" id="CHEBI:30879"/>
        <dbReference type="ChEBI" id="CHEBI:43474"/>
        <dbReference type="ChEBI" id="CHEBI:67140"/>
        <dbReference type="EC" id="3.1.3.2"/>
    </reaction>
</comment>
<evidence type="ECO:0000256" key="5">
    <source>
        <dbReference type="PIRSR" id="PIRSR000898-1"/>
    </source>
</evidence>
<keyword evidence="6" id="KW-1133">Transmembrane helix</keyword>
<comment type="caution">
    <text evidence="8">The sequence shown here is derived from an EMBL/GenBank/DDBJ whole genome shotgun (WGS) entry which is preliminary data.</text>
</comment>
<keyword evidence="3 4" id="KW-0378">Hydrolase</keyword>
<protein>
    <recommendedName>
        <fullName evidence="4">Purple acid phosphatase</fullName>
        <ecNumber evidence="4">3.1.3.2</ecNumber>
    </recommendedName>
</protein>
<keyword evidence="4 5" id="KW-0408">Iron</keyword>
<dbReference type="InterPro" id="IPR004843">
    <property type="entry name" value="Calcineurin-like_PHP"/>
</dbReference>
<accession>A0ABD3HQ17</accession>
<dbReference type="InterPro" id="IPR051558">
    <property type="entry name" value="Metallophosphoesterase_PAP"/>
</dbReference>
<feature type="binding site" evidence="5">
    <location>
        <position position="117"/>
    </location>
    <ligand>
        <name>Fe cation</name>
        <dbReference type="ChEBI" id="CHEBI:24875"/>
        <label>1</label>
    </ligand>
</feature>
<dbReference type="AlphaFoldDB" id="A0ABD3HQ17"/>
<dbReference type="SUPFAM" id="SSF56300">
    <property type="entry name" value="Metallo-dependent phosphatases"/>
    <property type="match status" value="1"/>
</dbReference>
<evidence type="ECO:0000259" key="7">
    <source>
        <dbReference type="Pfam" id="PF00149"/>
    </source>
</evidence>
<evidence type="ECO:0000256" key="2">
    <source>
        <dbReference type="ARBA" id="ARBA00022729"/>
    </source>
</evidence>
<evidence type="ECO:0000256" key="3">
    <source>
        <dbReference type="ARBA" id="ARBA00022801"/>
    </source>
</evidence>
<keyword evidence="2" id="KW-0732">Signal</keyword>
<dbReference type="PANTHER" id="PTHR10161:SF36">
    <property type="entry name" value="PURPLE ACID PHOSPHATASE 3"/>
    <property type="match status" value="1"/>
</dbReference>
<feature type="domain" description="Calcineurin-like phosphoesterase" evidence="7">
    <location>
        <begin position="74"/>
        <end position="289"/>
    </location>
</feature>
<evidence type="ECO:0000256" key="6">
    <source>
        <dbReference type="SAM" id="Phobius"/>
    </source>
</evidence>
<dbReference type="PANTHER" id="PTHR10161">
    <property type="entry name" value="TARTRATE-RESISTANT ACID PHOSPHATASE TYPE 5"/>
    <property type="match status" value="1"/>
</dbReference>
<dbReference type="EC" id="3.1.3.2" evidence="4"/>
<evidence type="ECO:0000313" key="9">
    <source>
        <dbReference type="Proteomes" id="UP001633002"/>
    </source>
</evidence>
<dbReference type="Pfam" id="PF00149">
    <property type="entry name" value="Metallophos"/>
    <property type="match status" value="1"/>
</dbReference>
<dbReference type="CDD" id="cd07378">
    <property type="entry name" value="MPP_ACP5"/>
    <property type="match status" value="1"/>
</dbReference>
<dbReference type="InterPro" id="IPR029052">
    <property type="entry name" value="Metallo-depent_PP-like"/>
</dbReference>
<evidence type="ECO:0000256" key="4">
    <source>
        <dbReference type="PIRNR" id="PIRNR000898"/>
    </source>
</evidence>
<reference evidence="8 9" key="1">
    <citation type="submission" date="2024-09" db="EMBL/GenBank/DDBJ databases">
        <title>Chromosome-scale assembly of Riccia sorocarpa.</title>
        <authorList>
            <person name="Paukszto L."/>
        </authorList>
    </citation>
    <scope>NUCLEOTIDE SEQUENCE [LARGE SCALE GENOMIC DNA]</scope>
    <source>
        <strain evidence="8">LP-2024</strain>
        <tissue evidence="8">Aerial parts of the thallus</tissue>
    </source>
</reference>
<keyword evidence="6" id="KW-0472">Membrane</keyword>
<keyword evidence="6" id="KW-0812">Transmembrane</keyword>
<feature type="binding site" evidence="5">
    <location>
        <position position="286"/>
    </location>
    <ligand>
        <name>Fe cation</name>
        <dbReference type="ChEBI" id="CHEBI:24875"/>
        <label>2</label>
    </ligand>
</feature>
<name>A0ABD3HQ17_9MARC</name>
<dbReference type="Proteomes" id="UP001633002">
    <property type="component" value="Unassembled WGS sequence"/>
</dbReference>
<evidence type="ECO:0000313" key="8">
    <source>
        <dbReference type="EMBL" id="KAL3692916.1"/>
    </source>
</evidence>
<dbReference type="PIRSF" id="PIRSF000898">
    <property type="entry name" value="Acid_Ptase_5"/>
    <property type="match status" value="1"/>
</dbReference>
<feature type="binding site" evidence="5">
    <location>
        <position position="114"/>
    </location>
    <ligand>
        <name>Fe cation</name>
        <dbReference type="ChEBI" id="CHEBI:24875"/>
        <label>2</label>
    </ligand>
</feature>
<feature type="binding site" evidence="5">
    <location>
        <position position="288"/>
    </location>
    <ligand>
        <name>Fe cation</name>
        <dbReference type="ChEBI" id="CHEBI:24875"/>
        <label>1</label>
    </ligand>
</feature>
<feature type="binding site" evidence="5">
    <location>
        <position position="114"/>
    </location>
    <ligand>
        <name>Fe cation</name>
        <dbReference type="ChEBI" id="CHEBI:24875"/>
        <label>1</label>
    </ligand>
</feature>
<evidence type="ECO:0000256" key="1">
    <source>
        <dbReference type="ARBA" id="ARBA00000032"/>
    </source>
</evidence>
<comment type="cofactor">
    <cofactor evidence="5">
        <name>Fe cation</name>
        <dbReference type="ChEBI" id="CHEBI:24875"/>
    </cofactor>
    <text evidence="5">Binds 2 iron ions per subunit.</text>
</comment>
<dbReference type="GO" id="GO:0003993">
    <property type="term" value="F:acid phosphatase activity"/>
    <property type="evidence" value="ECO:0007669"/>
    <property type="project" value="UniProtKB-UniRule"/>
</dbReference>
<feature type="binding site" evidence="5">
    <location>
        <position position="152"/>
    </location>
    <ligand>
        <name>Fe cation</name>
        <dbReference type="ChEBI" id="CHEBI:24875"/>
        <label>2</label>
    </ligand>
</feature>
<dbReference type="Gene3D" id="3.60.21.10">
    <property type="match status" value="1"/>
</dbReference>
<sequence>MAPKYQDAEIGLLKEEVKRQHHHDTKHSWHTAAVALFSFVLLLGVIFAFLHADSLNPAPEDHPLDGLKLDKGSMNVLIIGDWGRKGQYNQSFVARQMGRVGKELDVDFIVSAGDNFYKTGLKDVEDDNFDLSFTDVYTAESLQKRWYAVLGNHDYKGDERAQVDKRLQQKDTRWFCDYFYTIPVSVGPSSTVEFFMIDTTPMVEKYWTFPESLKYSWRRPIPREEVVASTLANLNSALEKSSATWKIVIGHHTIYSFGYHGDTQEVVEKVLPILKDNKVDLYINGHDHCLEHVKRDDSDIHFVTTGGGSRSWNGKFAKDVQARSEAKLYYDGDGFISLSASPSSVLINFFDITGQVLHKFKLEK</sequence>
<dbReference type="InterPro" id="IPR024927">
    <property type="entry name" value="Acid_PPase"/>
</dbReference>
<feature type="transmembrane region" description="Helical" evidence="6">
    <location>
        <begin position="28"/>
        <end position="50"/>
    </location>
</feature>
<proteinExistence type="predicted"/>
<keyword evidence="5" id="KW-0479">Metal-binding</keyword>